<keyword evidence="4 11" id="KW-0812">Transmembrane</keyword>
<dbReference type="Pfam" id="PF12352">
    <property type="entry name" value="V-SNARE_C"/>
    <property type="match status" value="1"/>
</dbReference>
<dbReference type="PANTHER" id="PTHR10678">
    <property type="entry name" value="26S PROTEASOME NON-ATPASE REGULATORY SUBUNIT 11/COP9 SIGNALOSOME COMPLEX SUBUNIT 2"/>
    <property type="match status" value="1"/>
</dbReference>
<evidence type="ECO:0000313" key="14">
    <source>
        <dbReference type="Proteomes" id="UP000701853"/>
    </source>
</evidence>
<dbReference type="Proteomes" id="UP000701853">
    <property type="component" value="Chromosome 12"/>
</dbReference>
<dbReference type="InterPro" id="IPR010989">
    <property type="entry name" value="SNARE"/>
</dbReference>
<dbReference type="InterPro" id="IPR040780">
    <property type="entry name" value="Rpn6_C_helix"/>
</dbReference>
<dbReference type="InterPro" id="IPR036390">
    <property type="entry name" value="WH_DNA-bd_sf"/>
</dbReference>
<evidence type="ECO:0000256" key="3">
    <source>
        <dbReference type="ARBA" id="ARBA00022448"/>
    </source>
</evidence>
<feature type="transmembrane region" description="Helical" evidence="11">
    <location>
        <begin position="609"/>
        <end position="628"/>
    </location>
</feature>
<evidence type="ECO:0000256" key="6">
    <source>
        <dbReference type="ARBA" id="ARBA00022942"/>
    </source>
</evidence>
<evidence type="ECO:0000256" key="5">
    <source>
        <dbReference type="ARBA" id="ARBA00022927"/>
    </source>
</evidence>
<evidence type="ECO:0000256" key="8">
    <source>
        <dbReference type="ARBA" id="ARBA00023054"/>
    </source>
</evidence>
<keyword evidence="3" id="KW-0813">Transport</keyword>
<dbReference type="InterPro" id="IPR011990">
    <property type="entry name" value="TPR-like_helical_dom_sf"/>
</dbReference>
<feature type="domain" description="PCI" evidence="12">
    <location>
        <begin position="223"/>
        <end position="391"/>
    </location>
</feature>
<keyword evidence="5" id="KW-0653">Protein transport</keyword>
<dbReference type="SUPFAM" id="SSF48452">
    <property type="entry name" value="TPR-like"/>
    <property type="match status" value="1"/>
</dbReference>
<dbReference type="SUPFAM" id="SSF47661">
    <property type="entry name" value="t-snare proteins"/>
    <property type="match status" value="1"/>
</dbReference>
<evidence type="ECO:0000256" key="7">
    <source>
        <dbReference type="ARBA" id="ARBA00022989"/>
    </source>
</evidence>
<dbReference type="InterPro" id="IPR038407">
    <property type="entry name" value="v-SNARE_N_sf"/>
</dbReference>
<dbReference type="GO" id="GO:0016020">
    <property type="term" value="C:membrane"/>
    <property type="evidence" value="ECO:0007669"/>
    <property type="project" value="InterPro"/>
</dbReference>
<dbReference type="SUPFAM" id="SSF58038">
    <property type="entry name" value="SNARE fusion complex"/>
    <property type="match status" value="1"/>
</dbReference>
<dbReference type="InterPro" id="IPR007705">
    <property type="entry name" value="Vesicle_trsprt_v-SNARE_N"/>
</dbReference>
<dbReference type="Pfam" id="PF01399">
    <property type="entry name" value="PCI"/>
    <property type="match status" value="1"/>
</dbReference>
<evidence type="ECO:0000256" key="9">
    <source>
        <dbReference type="ARBA" id="ARBA00023136"/>
    </source>
</evidence>
<dbReference type="InterPro" id="IPR000717">
    <property type="entry name" value="PCI_dom"/>
</dbReference>
<evidence type="ECO:0000256" key="11">
    <source>
        <dbReference type="SAM" id="Phobius"/>
    </source>
</evidence>
<dbReference type="Gene3D" id="1.25.40.570">
    <property type="match status" value="1"/>
</dbReference>
<dbReference type="FunFam" id="1.20.58.400:FF:000001">
    <property type="entry name" value="Vesicle transport through interaction with t-SNAREs homolog 1A"/>
    <property type="match status" value="1"/>
</dbReference>
<name>A0A8J5XUQ8_9ROSI</name>
<dbReference type="CDD" id="cd15862">
    <property type="entry name" value="SNARE_Vti1"/>
    <property type="match status" value="1"/>
</dbReference>
<dbReference type="SMART" id="SM00397">
    <property type="entry name" value="t_SNARE"/>
    <property type="match status" value="1"/>
</dbReference>
<keyword evidence="8" id="KW-0175">Coiled coil</keyword>
<dbReference type="GO" id="GO:0016192">
    <property type="term" value="P:vesicle-mediated transport"/>
    <property type="evidence" value="ECO:0007669"/>
    <property type="project" value="InterPro"/>
</dbReference>
<evidence type="ECO:0000313" key="13">
    <source>
        <dbReference type="EMBL" id="KAG8475638.1"/>
    </source>
</evidence>
<keyword evidence="14" id="KW-1185">Reference proteome</keyword>
<dbReference type="GO" id="GO:0005768">
    <property type="term" value="C:endosome"/>
    <property type="evidence" value="ECO:0007669"/>
    <property type="project" value="UniProtKB-ARBA"/>
</dbReference>
<comment type="subcellular location">
    <subcellularLocation>
        <location evidence="10">Prevacuolar compartment membrane</location>
        <topology evidence="10">Single-pass type IV membrane protein</topology>
    </subcellularLocation>
</comment>
<evidence type="ECO:0000259" key="12">
    <source>
        <dbReference type="PROSITE" id="PS50250"/>
    </source>
</evidence>
<keyword evidence="6" id="KW-0647">Proteasome</keyword>
<dbReference type="GO" id="GO:0000502">
    <property type="term" value="C:proteasome complex"/>
    <property type="evidence" value="ECO:0007669"/>
    <property type="project" value="UniProtKB-KW"/>
</dbReference>
<comment type="similarity">
    <text evidence="1">Belongs to the VTI1 family.</text>
</comment>
<dbReference type="SUPFAM" id="SSF46785">
    <property type="entry name" value="Winged helix' DNA-binding domain"/>
    <property type="match status" value="1"/>
</dbReference>
<comment type="caution">
    <text evidence="13">The sequence shown here is derived from an EMBL/GenBank/DDBJ whole genome shotgun (WGS) entry which is preliminary data.</text>
</comment>
<keyword evidence="9 11" id="KW-0472">Membrane</keyword>
<dbReference type="AlphaFoldDB" id="A0A8J5XUQ8"/>
<accession>A0A8J5XUQ8</accession>
<dbReference type="Pfam" id="PF18055">
    <property type="entry name" value="RPN6_N"/>
    <property type="match status" value="1"/>
</dbReference>
<dbReference type="Pfam" id="PF18503">
    <property type="entry name" value="RPN6_C_helix"/>
    <property type="match status" value="1"/>
</dbReference>
<evidence type="ECO:0000256" key="10">
    <source>
        <dbReference type="ARBA" id="ARBA00060376"/>
    </source>
</evidence>
<dbReference type="SMART" id="SM00088">
    <property type="entry name" value="PINT"/>
    <property type="match status" value="1"/>
</dbReference>
<dbReference type="SMART" id="SM00753">
    <property type="entry name" value="PAM"/>
    <property type="match status" value="1"/>
</dbReference>
<evidence type="ECO:0000256" key="2">
    <source>
        <dbReference type="ARBA" id="ARBA00007454"/>
    </source>
</evidence>
<dbReference type="FunFam" id="1.20.5.110:FF:000002">
    <property type="entry name" value="Vesicle transport through interaction with t-SNAREsB"/>
    <property type="match status" value="1"/>
</dbReference>
<dbReference type="FunFam" id="1.25.40.570:FF:000007">
    <property type="entry name" value="26S proteasome non-ATPase regulatory subunit 11"/>
    <property type="match status" value="1"/>
</dbReference>
<dbReference type="InterPro" id="IPR040773">
    <property type="entry name" value="Rpn6_N"/>
</dbReference>
<dbReference type="GO" id="GO:0006886">
    <property type="term" value="P:intracellular protein transport"/>
    <property type="evidence" value="ECO:0007669"/>
    <property type="project" value="InterPro"/>
</dbReference>
<dbReference type="GO" id="GO:0030163">
    <property type="term" value="P:protein catabolic process"/>
    <property type="evidence" value="ECO:0007669"/>
    <property type="project" value="UniProtKB-ARBA"/>
</dbReference>
<comment type="similarity">
    <text evidence="2">Belongs to the proteasome subunit S9 family.</text>
</comment>
<dbReference type="InterPro" id="IPR050871">
    <property type="entry name" value="26S_Proteasome/COP9_Components"/>
</dbReference>
<dbReference type="OrthoDB" id="1418352at2759"/>
<evidence type="ECO:0000256" key="1">
    <source>
        <dbReference type="ARBA" id="ARBA00006108"/>
    </source>
</evidence>
<gene>
    <name evidence="13" type="ORF">CXB51_032601</name>
</gene>
<dbReference type="InterPro" id="IPR000727">
    <property type="entry name" value="T_SNARE_dom"/>
</dbReference>
<dbReference type="Gene3D" id="1.20.58.400">
    <property type="entry name" value="t-snare proteins"/>
    <property type="match status" value="1"/>
</dbReference>
<evidence type="ECO:0000256" key="4">
    <source>
        <dbReference type="ARBA" id="ARBA00022692"/>
    </source>
</evidence>
<dbReference type="Gene3D" id="1.20.5.110">
    <property type="match status" value="1"/>
</dbReference>
<keyword evidence="7 11" id="KW-1133">Transmembrane helix</keyword>
<protein>
    <recommendedName>
        <fullName evidence="12">PCI domain-containing protein</fullName>
    </recommendedName>
</protein>
<proteinExistence type="inferred from homology"/>
<dbReference type="PROSITE" id="PS50250">
    <property type="entry name" value="PCI"/>
    <property type="match status" value="1"/>
</dbReference>
<dbReference type="Pfam" id="PF05008">
    <property type="entry name" value="V-SNARE"/>
    <property type="match status" value="1"/>
</dbReference>
<sequence>MSSSYLPATTDSIAQALEAKTPSEAISIFYRVLENPASAPDALRIKEQAITNLSDLLRQENRAEDLRSLLTQLRPFFALIPKAKTAKIVRGIIDDVAKIPGTSDLQISLCKEVVQWTRAEKRTFLRQRVEAKLAALLMENKEYSEALNLLSGLIKEVRRLDDKLLLVDIDLLESKLHFSLRNLPKAKASLTAARTAANAIYVPPAQQGNIDLQSGILHAEEKDYKTAYSYFFEAFEAFNALEDPRAVFSLKYMLLCKIMVSQADDVASIISSKAGLQYVGPELDAMKAVADAHAKRSLKLFEIALRDFKAQLEEDPIVHRHLSSLYDTLLEQNLCRLIEPFSRVEIAHIAELIELPVDHVEKKLSQMILDKKFAGTLDQGAGCLVIFDDPKTDAIFPATLETISNIGKVVDSLYMSEVFEGYERQYCELSANLSRKCNSASAITDSEQKKQKFSEINSGIDEAEVLIRKMDLEARSLQPGVKASLLAKLREYKADLNKLKKEFKRISSPNAHDELLESGIADIHSVSAEQRDRLSMSVERLNQSSERIKESRRTVLETEELGISILEDLHQQRQTLLHAHNKLYDVDSAIDKSKKVLTTMSRRITKNKWIVISIIVALVLAIILILYYKISHG</sequence>
<reference evidence="13 14" key="1">
    <citation type="journal article" date="2021" name="bioRxiv">
        <title>The Gossypium anomalum genome as a resource for cotton improvement and evolutionary analysis of hybrid incompatibility.</title>
        <authorList>
            <person name="Grover C.E."/>
            <person name="Yuan D."/>
            <person name="Arick M.A."/>
            <person name="Miller E.R."/>
            <person name="Hu G."/>
            <person name="Peterson D.G."/>
            <person name="Wendel J.F."/>
            <person name="Udall J.A."/>
        </authorList>
    </citation>
    <scope>NUCLEOTIDE SEQUENCE [LARGE SCALE GENOMIC DNA]</scope>
    <source>
        <strain evidence="13">JFW-Udall</strain>
        <tissue evidence="13">Leaf</tissue>
    </source>
</reference>
<organism evidence="13 14">
    <name type="scientific">Gossypium anomalum</name>
    <dbReference type="NCBI Taxonomy" id="47600"/>
    <lineage>
        <taxon>Eukaryota</taxon>
        <taxon>Viridiplantae</taxon>
        <taxon>Streptophyta</taxon>
        <taxon>Embryophyta</taxon>
        <taxon>Tracheophyta</taxon>
        <taxon>Spermatophyta</taxon>
        <taxon>Magnoliopsida</taxon>
        <taxon>eudicotyledons</taxon>
        <taxon>Gunneridae</taxon>
        <taxon>Pentapetalae</taxon>
        <taxon>rosids</taxon>
        <taxon>malvids</taxon>
        <taxon>Malvales</taxon>
        <taxon>Malvaceae</taxon>
        <taxon>Malvoideae</taxon>
        <taxon>Gossypium</taxon>
    </lineage>
</organism>
<dbReference type="EMBL" id="JAHUZN010000012">
    <property type="protein sequence ID" value="KAG8475638.1"/>
    <property type="molecule type" value="Genomic_DNA"/>
</dbReference>